<keyword evidence="1" id="KW-0732">Signal</keyword>
<evidence type="ECO:0000313" key="3">
    <source>
        <dbReference type="Proteomes" id="UP000318741"/>
    </source>
</evidence>
<feature type="signal peptide" evidence="1">
    <location>
        <begin position="1"/>
        <end position="24"/>
    </location>
</feature>
<name>A0A517PB16_9PLAN</name>
<protein>
    <submittedName>
        <fullName evidence="2">Uncharacterized protein</fullName>
    </submittedName>
</protein>
<proteinExistence type="predicted"/>
<evidence type="ECO:0000256" key="1">
    <source>
        <dbReference type="SAM" id="SignalP"/>
    </source>
</evidence>
<accession>A0A517PB16</accession>
<evidence type="ECO:0000313" key="2">
    <source>
        <dbReference type="EMBL" id="QDT16573.1"/>
    </source>
</evidence>
<keyword evidence="3" id="KW-1185">Reference proteome</keyword>
<dbReference type="EMBL" id="CP036265">
    <property type="protein sequence ID" value="QDT16573.1"/>
    <property type="molecule type" value="Genomic_DNA"/>
</dbReference>
<dbReference type="AlphaFoldDB" id="A0A517PB16"/>
<sequence precursor="true">MLRSTLTLAATAALLAAGSSQADAGDRSRVSFQLSLGNGAAATYGNGYGGGYGSGYSSNYGNFGRSNLYGNSGGYGSSFSRPRFNSGYGSGNQFGRGYGQSGYGSGYGLGNSQHGSGHYDYHAPEIVPHGDHLDVTPGHYDFHQSHR</sequence>
<dbReference type="KEGG" id="acaf:CA12_26790"/>
<feature type="chain" id="PRO_5022118318" evidence="1">
    <location>
        <begin position="25"/>
        <end position="147"/>
    </location>
</feature>
<organism evidence="2 3">
    <name type="scientific">Alienimonas californiensis</name>
    <dbReference type="NCBI Taxonomy" id="2527989"/>
    <lineage>
        <taxon>Bacteria</taxon>
        <taxon>Pseudomonadati</taxon>
        <taxon>Planctomycetota</taxon>
        <taxon>Planctomycetia</taxon>
        <taxon>Planctomycetales</taxon>
        <taxon>Planctomycetaceae</taxon>
        <taxon>Alienimonas</taxon>
    </lineage>
</organism>
<gene>
    <name evidence="2" type="ORF">CA12_26790</name>
</gene>
<dbReference type="Proteomes" id="UP000318741">
    <property type="component" value="Chromosome"/>
</dbReference>
<reference evidence="2 3" key="1">
    <citation type="submission" date="2019-02" db="EMBL/GenBank/DDBJ databases">
        <title>Deep-cultivation of Planctomycetes and their phenomic and genomic characterization uncovers novel biology.</title>
        <authorList>
            <person name="Wiegand S."/>
            <person name="Jogler M."/>
            <person name="Boedeker C."/>
            <person name="Pinto D."/>
            <person name="Vollmers J."/>
            <person name="Rivas-Marin E."/>
            <person name="Kohn T."/>
            <person name="Peeters S.H."/>
            <person name="Heuer A."/>
            <person name="Rast P."/>
            <person name="Oberbeckmann S."/>
            <person name="Bunk B."/>
            <person name="Jeske O."/>
            <person name="Meyerdierks A."/>
            <person name="Storesund J.E."/>
            <person name="Kallscheuer N."/>
            <person name="Luecker S."/>
            <person name="Lage O.M."/>
            <person name="Pohl T."/>
            <person name="Merkel B.J."/>
            <person name="Hornburger P."/>
            <person name="Mueller R.-W."/>
            <person name="Bruemmer F."/>
            <person name="Labrenz M."/>
            <person name="Spormann A.M."/>
            <person name="Op den Camp H."/>
            <person name="Overmann J."/>
            <person name="Amann R."/>
            <person name="Jetten M.S.M."/>
            <person name="Mascher T."/>
            <person name="Medema M.H."/>
            <person name="Devos D.P."/>
            <person name="Kaster A.-K."/>
            <person name="Ovreas L."/>
            <person name="Rohde M."/>
            <person name="Galperin M.Y."/>
            <person name="Jogler C."/>
        </authorList>
    </citation>
    <scope>NUCLEOTIDE SEQUENCE [LARGE SCALE GENOMIC DNA]</scope>
    <source>
        <strain evidence="2 3">CA12</strain>
    </source>
</reference>
<dbReference type="RefSeq" id="WP_207621977.1">
    <property type="nucleotide sequence ID" value="NZ_CP036265.1"/>
</dbReference>